<name>A0ABW1MMV9_9ACTN</name>
<feature type="transmembrane region" description="Helical" evidence="7">
    <location>
        <begin position="399"/>
        <end position="421"/>
    </location>
</feature>
<feature type="transmembrane region" description="Helical" evidence="7">
    <location>
        <begin position="373"/>
        <end position="393"/>
    </location>
</feature>
<dbReference type="InterPro" id="IPR011701">
    <property type="entry name" value="MFS"/>
</dbReference>
<dbReference type="PANTHER" id="PTHR23513:SF6">
    <property type="entry name" value="MAJOR FACILITATOR SUPERFAMILY ASSOCIATED DOMAIN-CONTAINING PROTEIN"/>
    <property type="match status" value="1"/>
</dbReference>
<keyword evidence="9" id="KW-1185">Reference proteome</keyword>
<evidence type="ECO:0000256" key="7">
    <source>
        <dbReference type="SAM" id="Phobius"/>
    </source>
</evidence>
<dbReference type="Pfam" id="PF07690">
    <property type="entry name" value="MFS_1"/>
    <property type="match status" value="1"/>
</dbReference>
<feature type="transmembrane region" description="Helical" evidence="7">
    <location>
        <begin position="304"/>
        <end position="322"/>
    </location>
</feature>
<reference evidence="9" key="1">
    <citation type="journal article" date="2019" name="Int. J. Syst. Evol. Microbiol.">
        <title>The Global Catalogue of Microorganisms (GCM) 10K type strain sequencing project: providing services to taxonomists for standard genome sequencing and annotation.</title>
        <authorList>
            <consortium name="The Broad Institute Genomics Platform"/>
            <consortium name="The Broad Institute Genome Sequencing Center for Infectious Disease"/>
            <person name="Wu L."/>
            <person name="Ma J."/>
        </authorList>
    </citation>
    <scope>NUCLEOTIDE SEQUENCE [LARGE SCALE GENOMIC DNA]</scope>
    <source>
        <strain evidence="9">CGMCC 1.15180</strain>
    </source>
</reference>
<evidence type="ECO:0000313" key="8">
    <source>
        <dbReference type="EMBL" id="MFC6064417.1"/>
    </source>
</evidence>
<dbReference type="EMBL" id="JBHSPX010000004">
    <property type="protein sequence ID" value="MFC6064417.1"/>
    <property type="molecule type" value="Genomic_DNA"/>
</dbReference>
<keyword evidence="5 7" id="KW-0472">Membrane</keyword>
<organism evidence="8 9">
    <name type="scientific">Streptomyces ochraceiscleroticus</name>
    <dbReference type="NCBI Taxonomy" id="47761"/>
    <lineage>
        <taxon>Bacteria</taxon>
        <taxon>Bacillati</taxon>
        <taxon>Actinomycetota</taxon>
        <taxon>Actinomycetes</taxon>
        <taxon>Kitasatosporales</taxon>
        <taxon>Streptomycetaceae</taxon>
        <taxon>Streptomyces</taxon>
    </lineage>
</organism>
<evidence type="ECO:0000256" key="6">
    <source>
        <dbReference type="SAM" id="MobiDB-lite"/>
    </source>
</evidence>
<dbReference type="CDD" id="cd06173">
    <property type="entry name" value="MFS_MefA_like"/>
    <property type="match status" value="1"/>
</dbReference>
<feature type="region of interest" description="Disordered" evidence="6">
    <location>
        <begin position="429"/>
        <end position="448"/>
    </location>
</feature>
<dbReference type="Gene3D" id="1.20.1250.20">
    <property type="entry name" value="MFS general substrate transporter like domains"/>
    <property type="match status" value="1"/>
</dbReference>
<feature type="transmembrane region" description="Helical" evidence="7">
    <location>
        <begin position="164"/>
        <end position="182"/>
    </location>
</feature>
<dbReference type="SUPFAM" id="SSF103473">
    <property type="entry name" value="MFS general substrate transporter"/>
    <property type="match status" value="1"/>
</dbReference>
<dbReference type="Proteomes" id="UP001596139">
    <property type="component" value="Unassembled WGS sequence"/>
</dbReference>
<protein>
    <submittedName>
        <fullName evidence="8">MFS transporter</fullName>
    </submittedName>
</protein>
<gene>
    <name evidence="8" type="ORF">ACFP4F_17955</name>
</gene>
<feature type="transmembrane region" description="Helical" evidence="7">
    <location>
        <begin position="328"/>
        <end position="352"/>
    </location>
</feature>
<feature type="transmembrane region" description="Helical" evidence="7">
    <location>
        <begin position="60"/>
        <end position="86"/>
    </location>
</feature>
<keyword evidence="2" id="KW-1003">Cell membrane</keyword>
<sequence length="448" mass="46748">MRDATATTDRGGLPRGGSDGVLYNRDFVKFWSGETVSLIGAQVSELAMMLVAVVTLRASAFQIGLITVARFTPYVMLSLFAGVWFDRHRRKSALISSNLGRAALIAVVPLAATAGLLSMELLYVVALLFGVLTVLFDVGSLSYLPGLVDRRHLTEANSKIQISYSIAGIGGPGLAGLLVGVLTAPVTLSVTVASYLFAAVTLVLIRTREPEPQTPARRTSVPASIGEGLRAVFGNRILRNLATQSATFNLFENVVTTLFAVYAVRQMGLTASQLGFVISAGAVGALLGAALAPRVTRLAGLGRTLRLTTLVACTAPVLLLIPGGPRPVSLVVLAAGLGIHGLTLAMFNVNALTLRQTVTPRGVLGRMNAGFRLLLFGTIPLGALLGGGLSTVFGLRAGLVIGVAGLALPIAWLAFSPVFALTTMPEGPWPDGNSVRNEPKDGNTDNAL</sequence>
<evidence type="ECO:0000256" key="3">
    <source>
        <dbReference type="ARBA" id="ARBA00022692"/>
    </source>
</evidence>
<evidence type="ECO:0000256" key="2">
    <source>
        <dbReference type="ARBA" id="ARBA00022475"/>
    </source>
</evidence>
<comment type="caution">
    <text evidence="8">The sequence shown here is derived from an EMBL/GenBank/DDBJ whole genome shotgun (WGS) entry which is preliminary data.</text>
</comment>
<evidence type="ECO:0000256" key="1">
    <source>
        <dbReference type="ARBA" id="ARBA00004651"/>
    </source>
</evidence>
<feature type="compositionally biased region" description="Basic and acidic residues" evidence="6">
    <location>
        <begin position="437"/>
        <end position="448"/>
    </location>
</feature>
<evidence type="ECO:0000313" key="9">
    <source>
        <dbReference type="Proteomes" id="UP001596139"/>
    </source>
</evidence>
<accession>A0ABW1MMV9</accession>
<proteinExistence type="predicted"/>
<comment type="subcellular location">
    <subcellularLocation>
        <location evidence="1">Cell membrane</location>
        <topology evidence="1">Multi-pass membrane protein</topology>
    </subcellularLocation>
</comment>
<feature type="transmembrane region" description="Helical" evidence="7">
    <location>
        <begin position="246"/>
        <end position="264"/>
    </location>
</feature>
<evidence type="ECO:0000256" key="5">
    <source>
        <dbReference type="ARBA" id="ARBA00023136"/>
    </source>
</evidence>
<feature type="transmembrane region" description="Helical" evidence="7">
    <location>
        <begin position="35"/>
        <end position="54"/>
    </location>
</feature>
<feature type="transmembrane region" description="Helical" evidence="7">
    <location>
        <begin position="270"/>
        <end position="292"/>
    </location>
</feature>
<feature type="transmembrane region" description="Helical" evidence="7">
    <location>
        <begin position="123"/>
        <end position="144"/>
    </location>
</feature>
<keyword evidence="4 7" id="KW-1133">Transmembrane helix</keyword>
<keyword evidence="3 7" id="KW-0812">Transmembrane</keyword>
<dbReference type="RefSeq" id="WP_078649526.1">
    <property type="nucleotide sequence ID" value="NZ_JBHSPX010000004.1"/>
</dbReference>
<dbReference type="PANTHER" id="PTHR23513">
    <property type="entry name" value="INTEGRAL MEMBRANE EFFLUX PROTEIN-RELATED"/>
    <property type="match status" value="1"/>
</dbReference>
<feature type="transmembrane region" description="Helical" evidence="7">
    <location>
        <begin position="188"/>
        <end position="205"/>
    </location>
</feature>
<dbReference type="InterPro" id="IPR036259">
    <property type="entry name" value="MFS_trans_sf"/>
</dbReference>
<evidence type="ECO:0000256" key="4">
    <source>
        <dbReference type="ARBA" id="ARBA00022989"/>
    </source>
</evidence>
<feature type="transmembrane region" description="Helical" evidence="7">
    <location>
        <begin position="98"/>
        <end position="117"/>
    </location>
</feature>